<feature type="compositionally biased region" description="Polar residues" evidence="4">
    <location>
        <begin position="781"/>
        <end position="791"/>
    </location>
</feature>
<dbReference type="InterPro" id="IPR038704">
    <property type="entry name" value="YEAST_sf"/>
</dbReference>
<evidence type="ECO:0000313" key="7">
    <source>
        <dbReference type="Proteomes" id="UP001497382"/>
    </source>
</evidence>
<keyword evidence="7" id="KW-1185">Reference proteome</keyword>
<keyword evidence="3" id="KW-0175">Coiled coil</keyword>
<evidence type="ECO:0000256" key="3">
    <source>
        <dbReference type="SAM" id="Coils"/>
    </source>
</evidence>
<dbReference type="GO" id="GO:0003682">
    <property type="term" value="F:chromatin binding"/>
    <property type="evidence" value="ECO:0007669"/>
    <property type="project" value="TreeGrafter"/>
</dbReference>
<comment type="subcellular location">
    <subcellularLocation>
        <location evidence="2">Nucleus</location>
    </subcellularLocation>
</comment>
<gene>
    <name evidence="6" type="ORF">LARSCL_LOCUS17049</name>
</gene>
<dbReference type="GO" id="GO:0045893">
    <property type="term" value="P:positive regulation of DNA-templated transcription"/>
    <property type="evidence" value="ECO:0007669"/>
    <property type="project" value="TreeGrafter"/>
</dbReference>
<reference evidence="6 7" key="1">
    <citation type="submission" date="2024-04" db="EMBL/GenBank/DDBJ databases">
        <authorList>
            <person name="Rising A."/>
            <person name="Reimegard J."/>
            <person name="Sonavane S."/>
            <person name="Akerstrom W."/>
            <person name="Nylinder S."/>
            <person name="Hedman E."/>
            <person name="Kallberg Y."/>
        </authorList>
    </citation>
    <scope>NUCLEOTIDE SEQUENCE [LARGE SCALE GENOMIC DNA]</scope>
</reference>
<proteinExistence type="predicted"/>
<evidence type="ECO:0000256" key="4">
    <source>
        <dbReference type="SAM" id="MobiDB-lite"/>
    </source>
</evidence>
<dbReference type="InterPro" id="IPR055129">
    <property type="entry name" value="YEATS_dom"/>
</dbReference>
<feature type="domain" description="YEATS" evidence="5">
    <location>
        <begin position="1"/>
        <end position="132"/>
    </location>
</feature>
<comment type="caution">
    <text evidence="6">The sequence shown here is derived from an EMBL/GenBank/DDBJ whole genome shotgun (WGS) entry which is preliminary data.</text>
</comment>
<dbReference type="AlphaFoldDB" id="A0AAV2B576"/>
<dbReference type="PROSITE" id="PS51037">
    <property type="entry name" value="YEATS"/>
    <property type="match status" value="1"/>
</dbReference>
<evidence type="ECO:0000256" key="2">
    <source>
        <dbReference type="PROSITE-ProRule" id="PRU00376"/>
    </source>
</evidence>
<evidence type="ECO:0000256" key="1">
    <source>
        <dbReference type="ARBA" id="ARBA00023242"/>
    </source>
</evidence>
<dbReference type="Gene3D" id="2.60.40.1970">
    <property type="entry name" value="YEATS domain"/>
    <property type="match status" value="1"/>
</dbReference>
<dbReference type="Pfam" id="PF03366">
    <property type="entry name" value="YEATS"/>
    <property type="match status" value="1"/>
</dbReference>
<dbReference type="EMBL" id="CAXIEN010000281">
    <property type="protein sequence ID" value="CAL1291385.1"/>
    <property type="molecule type" value="Genomic_DNA"/>
</dbReference>
<dbReference type="GO" id="GO:0008023">
    <property type="term" value="C:transcription elongation factor complex"/>
    <property type="evidence" value="ECO:0007669"/>
    <property type="project" value="TreeGrafter"/>
</dbReference>
<evidence type="ECO:0000259" key="5">
    <source>
        <dbReference type="PROSITE" id="PS51037"/>
    </source>
</evidence>
<dbReference type="PANTHER" id="PTHR47827">
    <property type="entry name" value="AHD DOMAIN-CONTAINING PROTEIN"/>
    <property type="match status" value="1"/>
</dbReference>
<feature type="compositionally biased region" description="Basic and acidic residues" evidence="4">
    <location>
        <begin position="792"/>
        <end position="801"/>
    </location>
</feature>
<name>A0AAV2B576_9ARAC</name>
<dbReference type="Gene3D" id="1.20.5.340">
    <property type="match status" value="1"/>
</dbReference>
<dbReference type="PANTHER" id="PTHR47827:SF3">
    <property type="entry name" value="AF-9 ANC1 HOMOLOGY DOMAIN-CONTAINING PROTEIN"/>
    <property type="match status" value="1"/>
</dbReference>
<feature type="region of interest" description="Disordered" evidence="4">
    <location>
        <begin position="779"/>
        <end position="801"/>
    </location>
</feature>
<protein>
    <recommendedName>
        <fullName evidence="5">YEATS domain-containing protein</fullName>
    </recommendedName>
</protein>
<sequence>MKLEVKIEIRSFVKKIETQLTDGNTHDFTVFVQGLNGNQIEHFVQQVVFYLPFYSSNPKQVKSKPPYLISGSTRASFRLPIDVFLHTSGACNKVRYSFYVYLPDKPVENAVNVKTLTFLNAPQDFRERLLLGGAEAADSENKSKNVEQLECKAEPIECSDIQNEINNQLLNTCVQSKSISEQNGGVLIQDVYSFDELMKENEILKKENENLFDKFNKQEGIIATYVEKLPVLQGDFSAVSTEFNQLQKKAETNEAEISSLKSAIQALMSEITQHDNKVDEVRRQMKRQKISPVSSSSFDSERLPPVTSVAEISCLKPKEWNLEHPDIVKISHGNNSSEKELPKSSFTQATQHHAKSRPQVSSDSVVCDYQNSGEDLQIICENMTELSAEKCIKRESQISSPEVEHSISKPGKTNRVVHDIKKSKTQCDSLGRQAVQDASGEVALQDTYKELFDLNPENLDDVPPNSTTDQDYFHKELSKNNHEEPNQEYVKDDLQIIGDGEHRNSSHKKRDHILNVVETGSCQNVETSKNYRKDKIRVFSSNQKDKGLNVLSCSEKDPIKKIQASTKDSLKEKRHEGTFQKGTQKLTKSKVHEPLSKRNNVKFTNLNRTEGGVMSSKCKSISIENNSLQKESTKYLCKKVTQESVKDGLQVNLTQQKRDPIFSNFIHPKKPSLVMKRTISLPIPEDRKSHCRSKQNLGSTKQKRACSVPISARLNNSCSVKHSRIDEQLFSPPKTSSGAVTSEDKTSYPVQITNIASENDSALNSVNKNSCTKAKTKRYQPISTPVSVNEQTQKRERNEGFKRRRTESIPLNSIGSIFKDIDDRLISEAKQNYYVHLLTEFLTNPTNCPDISSLIFLVIDHLRLTEKNYLLAFAEDRANCIFLPSSEFCIVSTLLETEKKSKTYAELKLVNNFLNTIYHLIVTPRKGYASIHGFASLCRVFTEICKRKNDLLKPLTLCADILKKKLYIAAYLIASIVGIWREPFMLPNDQSEEAMILLGSISMGGTKKTKNKDDSNWFCSTKFLLEYFPFPSLPDIKVAINFLKDKIISNCTQKSHEKSWMVTSSLVILASLQPWDWIKTHLILEYIIPNLSRYAIDEPNEKAFALFCDLCVDVYNLSPCMKHWILKQYFHHTPNNGSNFVQEWAAVFLVKYLILTKQKIHCDLSDWLENNQDKYSVKKFKDFYLRKNIVYKGLRSCKDIVIL</sequence>
<dbReference type="InterPro" id="IPR052790">
    <property type="entry name" value="YEATS_domain"/>
</dbReference>
<feature type="coiled-coil region" evidence="3">
    <location>
        <begin position="243"/>
        <end position="284"/>
    </location>
</feature>
<keyword evidence="1 2" id="KW-0539">Nucleus</keyword>
<dbReference type="Proteomes" id="UP001497382">
    <property type="component" value="Unassembled WGS sequence"/>
</dbReference>
<evidence type="ECO:0000313" key="6">
    <source>
        <dbReference type="EMBL" id="CAL1291385.1"/>
    </source>
</evidence>
<organism evidence="6 7">
    <name type="scientific">Larinioides sclopetarius</name>
    <dbReference type="NCBI Taxonomy" id="280406"/>
    <lineage>
        <taxon>Eukaryota</taxon>
        <taxon>Metazoa</taxon>
        <taxon>Ecdysozoa</taxon>
        <taxon>Arthropoda</taxon>
        <taxon>Chelicerata</taxon>
        <taxon>Arachnida</taxon>
        <taxon>Araneae</taxon>
        <taxon>Araneomorphae</taxon>
        <taxon>Entelegynae</taxon>
        <taxon>Araneoidea</taxon>
        <taxon>Araneidae</taxon>
        <taxon>Larinioides</taxon>
    </lineage>
</organism>
<accession>A0AAV2B576</accession>
<feature type="region of interest" description="Disordered" evidence="4">
    <location>
        <begin position="331"/>
        <end position="363"/>
    </location>
</feature>